<dbReference type="AlphaFoldDB" id="A0AAV9XE03"/>
<evidence type="ECO:0000313" key="2">
    <source>
        <dbReference type="EMBL" id="KAK6540133.1"/>
    </source>
</evidence>
<feature type="transmembrane region" description="Helical" evidence="1">
    <location>
        <begin position="43"/>
        <end position="62"/>
    </location>
</feature>
<dbReference type="Proteomes" id="UP001365542">
    <property type="component" value="Unassembled WGS sequence"/>
</dbReference>
<protein>
    <submittedName>
        <fullName evidence="2">Uncharacterized protein</fullName>
    </submittedName>
</protein>
<comment type="caution">
    <text evidence="2">The sequence shown here is derived from an EMBL/GenBank/DDBJ whole genome shotgun (WGS) entry which is preliminary data.</text>
</comment>
<keyword evidence="1" id="KW-0472">Membrane</keyword>
<proteinExistence type="predicted"/>
<reference evidence="2 3" key="1">
    <citation type="submission" date="2019-10" db="EMBL/GenBank/DDBJ databases">
        <authorList>
            <person name="Palmer J.M."/>
        </authorList>
    </citation>
    <scope>NUCLEOTIDE SEQUENCE [LARGE SCALE GENOMIC DNA]</scope>
    <source>
        <strain evidence="2 3">TWF694</strain>
    </source>
</reference>
<evidence type="ECO:0000256" key="1">
    <source>
        <dbReference type="SAM" id="Phobius"/>
    </source>
</evidence>
<keyword evidence="1" id="KW-0812">Transmembrane</keyword>
<organism evidence="2 3">
    <name type="scientific">Orbilia ellipsospora</name>
    <dbReference type="NCBI Taxonomy" id="2528407"/>
    <lineage>
        <taxon>Eukaryota</taxon>
        <taxon>Fungi</taxon>
        <taxon>Dikarya</taxon>
        <taxon>Ascomycota</taxon>
        <taxon>Pezizomycotina</taxon>
        <taxon>Orbiliomycetes</taxon>
        <taxon>Orbiliales</taxon>
        <taxon>Orbiliaceae</taxon>
        <taxon>Orbilia</taxon>
    </lineage>
</organism>
<sequence>MTLSRDQNLHNTISNIPVTLQQPQLRKVSIRAYADKYASKYSLTTYVLGVIGMIYTLLGKYLRI</sequence>
<dbReference type="EMBL" id="JAVHJO010000005">
    <property type="protein sequence ID" value="KAK6540133.1"/>
    <property type="molecule type" value="Genomic_DNA"/>
</dbReference>
<keyword evidence="3" id="KW-1185">Reference proteome</keyword>
<keyword evidence="1" id="KW-1133">Transmembrane helix</keyword>
<name>A0AAV9XE03_9PEZI</name>
<evidence type="ECO:0000313" key="3">
    <source>
        <dbReference type="Proteomes" id="UP001365542"/>
    </source>
</evidence>
<gene>
    <name evidence="2" type="ORF">TWF694_008955</name>
</gene>
<accession>A0AAV9XE03</accession>